<dbReference type="InterPro" id="IPR011969">
    <property type="entry name" value="Clan_AA_Asp_peptidase_C"/>
</dbReference>
<dbReference type="CDD" id="cd05483">
    <property type="entry name" value="retropepsin_like_bacteria"/>
    <property type="match status" value="1"/>
</dbReference>
<dbReference type="PROSITE" id="PS00141">
    <property type="entry name" value="ASP_PROTEASE"/>
    <property type="match status" value="1"/>
</dbReference>
<sequence length="168" mass="17400">MIRYVAIIGVAALAAVGAAHAVISLDEARAAAPLQAQVATRLEPAAAAPASVSKGPDGHYWAEANVEGRAVRFLVDTGATAVALTAEDARRLGYDPSKLNYTYDVMTAEGRVKAAGVKLASVSIAGARVNDVDALVIEKGLHTSLLGMSYLGRLQAFEATQTSLILKP</sequence>
<evidence type="ECO:0000313" key="3">
    <source>
        <dbReference type="Proteomes" id="UP000228945"/>
    </source>
</evidence>
<dbReference type="KEGG" id="cmb:CSW64_06560"/>
<dbReference type="EMBL" id="CP024201">
    <property type="protein sequence ID" value="ATQ44903.1"/>
    <property type="molecule type" value="Genomic_DNA"/>
</dbReference>
<dbReference type="RefSeq" id="WP_099624139.1">
    <property type="nucleotide sequence ID" value="NZ_CP024201.1"/>
</dbReference>
<dbReference type="InterPro" id="IPR001969">
    <property type="entry name" value="Aspartic_peptidase_AS"/>
</dbReference>
<dbReference type="InterPro" id="IPR021109">
    <property type="entry name" value="Peptidase_aspartic_dom_sf"/>
</dbReference>
<feature type="chain" id="PRO_5013554750" evidence="1">
    <location>
        <begin position="22"/>
        <end position="168"/>
    </location>
</feature>
<dbReference type="InterPro" id="IPR034122">
    <property type="entry name" value="Retropepsin-like_bacterial"/>
</dbReference>
<keyword evidence="1" id="KW-0732">Signal</keyword>
<organism evidence="2 3">
    <name type="scientific">Caulobacter mirabilis</name>
    <dbReference type="NCBI Taxonomy" id="69666"/>
    <lineage>
        <taxon>Bacteria</taxon>
        <taxon>Pseudomonadati</taxon>
        <taxon>Pseudomonadota</taxon>
        <taxon>Alphaproteobacteria</taxon>
        <taxon>Caulobacterales</taxon>
        <taxon>Caulobacteraceae</taxon>
        <taxon>Caulobacter</taxon>
    </lineage>
</organism>
<reference evidence="2 3" key="1">
    <citation type="submission" date="2017-10" db="EMBL/GenBank/DDBJ databases">
        <title>Genome sequence of Caulobacter mirabilis FWC38.</title>
        <authorList>
            <person name="Fiebig A."/>
            <person name="Crosson S."/>
        </authorList>
    </citation>
    <scope>NUCLEOTIDE SEQUENCE [LARGE SCALE GENOMIC DNA]</scope>
    <source>
        <strain evidence="2 3">FWC 38</strain>
    </source>
</reference>
<dbReference type="GO" id="GO:0004190">
    <property type="term" value="F:aspartic-type endopeptidase activity"/>
    <property type="evidence" value="ECO:0007669"/>
    <property type="project" value="InterPro"/>
</dbReference>
<dbReference type="Gene3D" id="2.40.70.10">
    <property type="entry name" value="Acid Proteases"/>
    <property type="match status" value="1"/>
</dbReference>
<keyword evidence="2" id="KW-0645">Protease</keyword>
<gene>
    <name evidence="2" type="ORF">CSW64_06560</name>
</gene>
<dbReference type="AlphaFoldDB" id="A0A2D2B3Q1"/>
<keyword evidence="3" id="KW-1185">Reference proteome</keyword>
<evidence type="ECO:0000256" key="1">
    <source>
        <dbReference type="SAM" id="SignalP"/>
    </source>
</evidence>
<feature type="signal peptide" evidence="1">
    <location>
        <begin position="1"/>
        <end position="21"/>
    </location>
</feature>
<proteinExistence type="predicted"/>
<name>A0A2D2B3Q1_9CAUL</name>
<dbReference type="Proteomes" id="UP000228945">
    <property type="component" value="Chromosome"/>
</dbReference>
<keyword evidence="2" id="KW-0378">Hydrolase</keyword>
<dbReference type="GO" id="GO:0006508">
    <property type="term" value="P:proteolysis"/>
    <property type="evidence" value="ECO:0007669"/>
    <property type="project" value="UniProtKB-KW"/>
</dbReference>
<accession>A0A2D2B3Q1</accession>
<dbReference type="Pfam" id="PF13975">
    <property type="entry name" value="gag-asp_proteas"/>
    <property type="match status" value="1"/>
</dbReference>
<dbReference type="OrthoDB" id="7595324at2"/>
<dbReference type="SUPFAM" id="SSF50630">
    <property type="entry name" value="Acid proteases"/>
    <property type="match status" value="1"/>
</dbReference>
<protein>
    <submittedName>
        <fullName evidence="2">TIGR02281 family clan AA aspartic protease</fullName>
    </submittedName>
</protein>
<dbReference type="NCBIfam" id="TIGR02281">
    <property type="entry name" value="clan_AA_DTGA"/>
    <property type="match status" value="1"/>
</dbReference>
<evidence type="ECO:0000313" key="2">
    <source>
        <dbReference type="EMBL" id="ATQ44903.1"/>
    </source>
</evidence>